<dbReference type="EMBL" id="JARXVQ010000001">
    <property type="protein sequence ID" value="MDH6179895.1"/>
    <property type="molecule type" value="Genomic_DNA"/>
</dbReference>
<feature type="compositionally biased region" description="Low complexity" evidence="1">
    <location>
        <begin position="604"/>
        <end position="621"/>
    </location>
</feature>
<evidence type="ECO:0000313" key="2">
    <source>
        <dbReference type="EMBL" id="MDH6179895.1"/>
    </source>
</evidence>
<organism evidence="2 3">
    <name type="scientific">Antiquaquibacter oligotrophicus</name>
    <dbReference type="NCBI Taxonomy" id="2880260"/>
    <lineage>
        <taxon>Bacteria</taxon>
        <taxon>Bacillati</taxon>
        <taxon>Actinomycetota</taxon>
        <taxon>Actinomycetes</taxon>
        <taxon>Micrococcales</taxon>
        <taxon>Microbacteriaceae</taxon>
        <taxon>Antiquaquibacter</taxon>
    </lineage>
</organism>
<reference evidence="2 3" key="1">
    <citation type="submission" date="2023-04" db="EMBL/GenBank/DDBJ databases">
        <title>Genome Encyclopedia of Bacteria and Archaea VI: Functional Genomics of Type Strains.</title>
        <authorList>
            <person name="Whitman W."/>
        </authorList>
    </citation>
    <scope>NUCLEOTIDE SEQUENCE [LARGE SCALE GENOMIC DNA]</scope>
    <source>
        <strain evidence="2 3">SG_E_30_P1</strain>
    </source>
</reference>
<keyword evidence="2" id="KW-0808">Transferase</keyword>
<accession>A0ABT6KIW8</accession>
<keyword evidence="3" id="KW-1185">Reference proteome</keyword>
<keyword evidence="2" id="KW-0012">Acyltransferase</keyword>
<evidence type="ECO:0000256" key="1">
    <source>
        <dbReference type="SAM" id="MobiDB-lite"/>
    </source>
</evidence>
<dbReference type="RefSeq" id="WP_322132272.1">
    <property type="nucleotide sequence ID" value="NZ_CP085036.1"/>
</dbReference>
<proteinExistence type="predicted"/>
<name>A0ABT6KIW8_9MICO</name>
<sequence>MLRLLRALRRDDQGAALVTVVALAAISIVVVTAIGTSLVAASSITVTSRSSVQSKASAEAGIEWALGEFNRGYFPCQGDQRSSDPAFLVTITYVSATGTTLSCSTSASGSPATATIDSTGYAAIGSNTHRIGAKATITLATSGALLDQAVFTESSLVLTNDSLVQGSAPGVLDGDVYTNGNLTCMTQNRIEGEMIARGNITIENTCQALDSLWAGGNVDLRQSDVRIAGDVYAAGSAAINKARILGNVVANGDVSTTNKSNSNCGSGSSTNVCGSVWSLNGAINLASNGSPIAGSLYARNGVTLPNNDETPRPAGVVSLNGGLTMLGSKVTGQVSVYGSISSSNAQNNINKSNTCSQTVDSTYWTKCTAPSVLPMVSNPRASFTPSGSTNLGTRAQVVSVNKPPRQGFPQILSTSTAIAQHWSGWVKPVVPADACASGNAMQTELTKIIGNYSSGTKLLLQMPCTDKLPGNNLSLTLKGDLAIMAPRGVNWENDTRISSSGGPWTFMVIAPSDSPGVTWSQPDPTGAPGQLSPTCSGGPTLYFQKLLVSNSTRIFLYTPCLVQIKNKQDSMDGQIYSGSGSYDSGLLIKRAIMTVPGVEIPGQTSGSSSTSAVITSRYDIG</sequence>
<comment type="caution">
    <text evidence="2">The sequence shown here is derived from an EMBL/GenBank/DDBJ whole genome shotgun (WGS) entry which is preliminary data.</text>
</comment>
<gene>
    <name evidence="2" type="ORF">M2152_000077</name>
</gene>
<evidence type="ECO:0000313" key="3">
    <source>
        <dbReference type="Proteomes" id="UP001160142"/>
    </source>
</evidence>
<dbReference type="Proteomes" id="UP001160142">
    <property type="component" value="Unassembled WGS sequence"/>
</dbReference>
<feature type="region of interest" description="Disordered" evidence="1">
    <location>
        <begin position="602"/>
        <end position="621"/>
    </location>
</feature>
<dbReference type="GO" id="GO:0016746">
    <property type="term" value="F:acyltransferase activity"/>
    <property type="evidence" value="ECO:0007669"/>
    <property type="project" value="UniProtKB-KW"/>
</dbReference>
<protein>
    <submittedName>
        <fullName evidence="2">Acyltransferase (DUF342 family)/Flp pilus assembly pilin Flp</fullName>
    </submittedName>
</protein>